<evidence type="ECO:0000256" key="6">
    <source>
        <dbReference type="ARBA" id="ARBA00022525"/>
    </source>
</evidence>
<gene>
    <name evidence="17" type="ORF">H0486_07510</name>
</gene>
<dbReference type="Pfam" id="PF17753">
    <property type="entry name" value="Ig_mannosidase"/>
    <property type="match status" value="1"/>
</dbReference>
<dbReference type="InterPro" id="IPR013783">
    <property type="entry name" value="Ig-like_fold"/>
</dbReference>
<dbReference type="GO" id="GO:0006516">
    <property type="term" value="P:glycoprotein catabolic process"/>
    <property type="evidence" value="ECO:0007669"/>
    <property type="project" value="TreeGrafter"/>
</dbReference>
<dbReference type="Pfam" id="PF00703">
    <property type="entry name" value="Glyco_hydro_2"/>
    <property type="match status" value="1"/>
</dbReference>
<evidence type="ECO:0000256" key="5">
    <source>
        <dbReference type="ARBA" id="ARBA00012754"/>
    </source>
</evidence>
<evidence type="ECO:0000256" key="9">
    <source>
        <dbReference type="ARBA" id="ARBA00023295"/>
    </source>
</evidence>
<dbReference type="GO" id="GO:0005576">
    <property type="term" value="C:extracellular region"/>
    <property type="evidence" value="ECO:0007669"/>
    <property type="project" value="UniProtKB-SubCell"/>
</dbReference>
<evidence type="ECO:0000256" key="2">
    <source>
        <dbReference type="ARBA" id="ARBA00004613"/>
    </source>
</evidence>
<dbReference type="InterPro" id="IPR006102">
    <property type="entry name" value="Ig-like_GH2"/>
</dbReference>
<evidence type="ECO:0000256" key="1">
    <source>
        <dbReference type="ARBA" id="ARBA00000829"/>
    </source>
</evidence>
<evidence type="ECO:0000313" key="17">
    <source>
        <dbReference type="EMBL" id="MBB2182721.1"/>
    </source>
</evidence>
<evidence type="ECO:0000259" key="13">
    <source>
        <dbReference type="Pfam" id="PF00703"/>
    </source>
</evidence>
<dbReference type="InterPro" id="IPR041625">
    <property type="entry name" value="Beta-mannosidase_Ig"/>
</dbReference>
<dbReference type="GO" id="GO:0005975">
    <property type="term" value="P:carbohydrate metabolic process"/>
    <property type="evidence" value="ECO:0007669"/>
    <property type="project" value="InterPro"/>
</dbReference>
<evidence type="ECO:0000256" key="12">
    <source>
        <dbReference type="ARBA" id="ARBA00041614"/>
    </source>
</evidence>
<evidence type="ECO:0000313" key="18">
    <source>
        <dbReference type="Proteomes" id="UP000574276"/>
    </source>
</evidence>
<organism evidence="17 18">
    <name type="scientific">Variimorphobacter saccharofermentans</name>
    <dbReference type="NCBI Taxonomy" id="2755051"/>
    <lineage>
        <taxon>Bacteria</taxon>
        <taxon>Bacillati</taxon>
        <taxon>Bacillota</taxon>
        <taxon>Clostridia</taxon>
        <taxon>Lachnospirales</taxon>
        <taxon>Lachnospiraceae</taxon>
        <taxon>Variimorphobacter</taxon>
    </lineage>
</organism>
<evidence type="ECO:0000256" key="11">
    <source>
        <dbReference type="ARBA" id="ARBA00041069"/>
    </source>
</evidence>
<feature type="domain" description="Beta-mannosidase-like galactose-binding" evidence="16">
    <location>
        <begin position="10"/>
        <end position="180"/>
    </location>
</feature>
<feature type="domain" description="Mannosidase Ig/CBM-like" evidence="15">
    <location>
        <begin position="648"/>
        <end position="735"/>
    </location>
</feature>
<dbReference type="EMBL" id="JACEGA010000001">
    <property type="protein sequence ID" value="MBB2182721.1"/>
    <property type="molecule type" value="Genomic_DNA"/>
</dbReference>
<keyword evidence="7 17" id="KW-0378">Hydrolase</keyword>
<keyword evidence="18" id="KW-1185">Reference proteome</keyword>
<keyword evidence="8" id="KW-0325">Glycoprotein</keyword>
<accession>A0A839K201</accession>
<name>A0A839K201_9FIRM</name>
<dbReference type="Gene3D" id="2.60.40.10">
    <property type="entry name" value="Immunoglobulins"/>
    <property type="match status" value="2"/>
</dbReference>
<comment type="similarity">
    <text evidence="10">Belongs to the glycosyl hydrolase 2 family. Beta-mannosidase B subfamily.</text>
</comment>
<dbReference type="InterPro" id="IPR050887">
    <property type="entry name" value="Beta-mannosidase_GH2"/>
</dbReference>
<evidence type="ECO:0000256" key="7">
    <source>
        <dbReference type="ARBA" id="ARBA00022801"/>
    </source>
</evidence>
<comment type="pathway">
    <text evidence="3">Glycan metabolism; N-glycan degradation.</text>
</comment>
<dbReference type="EC" id="3.2.1.25" evidence="5"/>
<keyword evidence="6" id="KW-0964">Secreted</keyword>
<dbReference type="Pfam" id="PF22666">
    <property type="entry name" value="Glyco_hydro_2_N2"/>
    <property type="match status" value="1"/>
</dbReference>
<evidence type="ECO:0000259" key="14">
    <source>
        <dbReference type="Pfam" id="PF17753"/>
    </source>
</evidence>
<dbReference type="Pfam" id="PF17786">
    <property type="entry name" value="Mannosidase_ig"/>
    <property type="match status" value="1"/>
</dbReference>
<comment type="subcellular location">
    <subcellularLocation>
        <location evidence="2">Secreted</location>
    </subcellularLocation>
</comment>
<dbReference type="PANTHER" id="PTHR43730:SF1">
    <property type="entry name" value="BETA-MANNOSIDASE"/>
    <property type="match status" value="1"/>
</dbReference>
<proteinExistence type="inferred from homology"/>
<feature type="domain" description="Beta-mannosidase Ig-fold" evidence="14">
    <location>
        <begin position="738"/>
        <end position="823"/>
    </location>
</feature>
<dbReference type="SUPFAM" id="SSF49303">
    <property type="entry name" value="beta-Galactosidase/glucuronidase domain"/>
    <property type="match status" value="2"/>
</dbReference>
<dbReference type="AlphaFoldDB" id="A0A839K201"/>
<dbReference type="Proteomes" id="UP000574276">
    <property type="component" value="Unassembled WGS sequence"/>
</dbReference>
<dbReference type="InterPro" id="IPR036156">
    <property type="entry name" value="Beta-gal/glucu_dom_sf"/>
</dbReference>
<keyword evidence="9" id="KW-0326">Glycosidase</keyword>
<feature type="domain" description="Glycoside hydrolase family 2 immunoglobulin-like beta-sandwich" evidence="13">
    <location>
        <begin position="191"/>
        <end position="293"/>
    </location>
</feature>
<evidence type="ECO:0000259" key="16">
    <source>
        <dbReference type="Pfam" id="PF22666"/>
    </source>
</evidence>
<dbReference type="SUPFAM" id="SSF49785">
    <property type="entry name" value="Galactose-binding domain-like"/>
    <property type="match status" value="1"/>
</dbReference>
<dbReference type="InterPro" id="IPR008979">
    <property type="entry name" value="Galactose-bd-like_sf"/>
</dbReference>
<evidence type="ECO:0000256" key="8">
    <source>
        <dbReference type="ARBA" id="ARBA00023180"/>
    </source>
</evidence>
<dbReference type="SUPFAM" id="SSF51445">
    <property type="entry name" value="(Trans)glycosidases"/>
    <property type="match status" value="1"/>
</dbReference>
<sequence>MKHQKLNGNWKMRELKENNWLDANVPGSVMSTLLANDKVSDPFWRTNEYEARELFRKDYEFERTFIIEEDLYENDHIELVCYGLDTLAEIYVNDILLSKTNNMHRTWRFECKPLLQSGENQIRIIFRSPINYIESYVPEEDKKIHFVSSGSMKGNQYIRKAHCMFGWDWGAQIPDAGIWRDIELVGYTDGKIEDVNIIQHHHEGEVNIDIRTELQLLKDNHYNLEYTLISPNGITSSYCQTAINGCNSYIIAVEHPELWWPNGYGEQPLYHLSVSVKNNDNIMDSKEYTIGLRTLTISQEKDQWGSEFAFKINGVKIFAKGADYIPEDTIYSNITKERIEYLIESCVRANYNCLRVWGGGYYPSDDFFDLCDRYGLIVWQDLMYACNVYDLTKEFEENIIEETKDNVRRIRHHACLGLWCGNNEIESGWYIWPSLMDHSEKLKADYIKQFEYVLPRTVEALDKSTFFWPSSPSSGGCFDNPVDENRGDTHYWDVWHGQLPFEDYRNHYFRFCSEFGFQSFPSIKTVKTFTEESDRNIFSEVMESHQKNTAANGKMLYYLSENFLYPKDFENLLYVTQILQGSAIKYGVEHWRRNRGRCMGALYWQLNDSWPVASWASIDYYGRWKALHYMAKRFYAPVAGTLSRTGEVVEAHILNETLSDKKCNVEVSLKTMDFEVLCKDTYELVVPALSARKVGERNYSDFITGINKQVYVEAVFTDEDGYQSTEVEIFVPFKYLELKKPEITCHVTENEDCYVISCQAKSLACFVELDFEESDGIFSDNYFYITGKEPVTVELRKTDIRGEGFADARDLEQKLQIRSLRDTY</sequence>
<dbReference type="FunFam" id="3.20.20.80:FF:000050">
    <property type="entry name" value="Beta-mannosidase B"/>
    <property type="match status" value="1"/>
</dbReference>
<dbReference type="Gene3D" id="3.20.20.80">
    <property type="entry name" value="Glycosidases"/>
    <property type="match status" value="1"/>
</dbReference>
<dbReference type="InterPro" id="IPR017853">
    <property type="entry name" value="GH"/>
</dbReference>
<dbReference type="InterPro" id="IPR054593">
    <property type="entry name" value="Beta-mannosidase-like_N2"/>
</dbReference>
<comment type="catalytic activity">
    <reaction evidence="1">
        <text>Hydrolysis of terminal, non-reducing beta-D-mannose residues in beta-D-mannosides.</text>
        <dbReference type="EC" id="3.2.1.25"/>
    </reaction>
</comment>
<evidence type="ECO:0000256" key="10">
    <source>
        <dbReference type="ARBA" id="ARBA00038429"/>
    </source>
</evidence>
<evidence type="ECO:0000256" key="3">
    <source>
        <dbReference type="ARBA" id="ARBA00004740"/>
    </source>
</evidence>
<dbReference type="PANTHER" id="PTHR43730">
    <property type="entry name" value="BETA-MANNOSIDASE"/>
    <property type="match status" value="1"/>
</dbReference>
<reference evidence="17 18" key="1">
    <citation type="submission" date="2020-07" db="EMBL/GenBank/DDBJ databases">
        <title>Characterization and genome sequencing of isolate MD1, a novel member within the family Lachnospiraceae.</title>
        <authorList>
            <person name="Rettenmaier R."/>
            <person name="Di Bello L."/>
            <person name="Zinser C."/>
            <person name="Scheitz K."/>
            <person name="Liebl W."/>
            <person name="Zverlov V."/>
        </authorList>
    </citation>
    <scope>NUCLEOTIDE SEQUENCE [LARGE SCALE GENOMIC DNA]</scope>
    <source>
        <strain evidence="17 18">MD1</strain>
    </source>
</reference>
<dbReference type="InterPro" id="IPR041447">
    <property type="entry name" value="Mannosidase_ig"/>
</dbReference>
<comment type="caution">
    <text evidence="17">The sequence shown here is derived from an EMBL/GenBank/DDBJ whole genome shotgun (WGS) entry which is preliminary data.</text>
</comment>
<evidence type="ECO:0000259" key="15">
    <source>
        <dbReference type="Pfam" id="PF17786"/>
    </source>
</evidence>
<comment type="subunit">
    <text evidence="4">Homodimer.</text>
</comment>
<dbReference type="RefSeq" id="WP_228352422.1">
    <property type="nucleotide sequence ID" value="NZ_JACEGA010000001.1"/>
</dbReference>
<protein>
    <recommendedName>
        <fullName evidence="11">Beta-mannosidase B</fullName>
        <ecNumber evidence="5">3.2.1.25</ecNumber>
    </recommendedName>
    <alternativeName>
        <fullName evidence="12">Mannanase B</fullName>
    </alternativeName>
</protein>
<dbReference type="Gene3D" id="2.60.120.260">
    <property type="entry name" value="Galactose-binding domain-like"/>
    <property type="match status" value="1"/>
</dbReference>
<dbReference type="GO" id="GO:0004567">
    <property type="term" value="F:beta-mannosidase activity"/>
    <property type="evidence" value="ECO:0007669"/>
    <property type="project" value="UniProtKB-EC"/>
</dbReference>
<evidence type="ECO:0000256" key="4">
    <source>
        <dbReference type="ARBA" id="ARBA00011738"/>
    </source>
</evidence>